<keyword evidence="2" id="KW-1185">Reference proteome</keyword>
<dbReference type="eggNOG" id="ENOG5033ZBQ">
    <property type="taxonomic scope" value="Bacteria"/>
</dbReference>
<proteinExistence type="predicted"/>
<dbReference type="RefSeq" id="WP_009149065.1">
    <property type="nucleotide sequence ID" value="NZ_CP121471.1"/>
</dbReference>
<reference evidence="2" key="1">
    <citation type="submission" date="2011-06" db="EMBL/GenBank/DDBJ databases">
        <authorList>
            <consortium name="US DOE Joint Genome Institute (JGI-PGF)"/>
            <person name="Lucas S."/>
            <person name="Han J."/>
            <person name="Lapidus A."/>
            <person name="Cheng J.-F."/>
            <person name="Goodwin L."/>
            <person name="Pitluck S."/>
            <person name="Peters L."/>
            <person name="Land M.L."/>
            <person name="Hauser L."/>
            <person name="Vogl K."/>
            <person name="Liu Z."/>
            <person name="Overmann J."/>
            <person name="Frigaard N.-U."/>
            <person name="Bryant D.A."/>
            <person name="Woyke T.J."/>
        </authorList>
    </citation>
    <scope>NUCLEOTIDE SEQUENCE [LARGE SCALE GENOMIC DNA]</scope>
    <source>
        <strain evidence="2">970</strain>
    </source>
</reference>
<reference evidence="1 2" key="2">
    <citation type="submission" date="2011-11" db="EMBL/GenBank/DDBJ databases">
        <authorList>
            <consortium name="US DOE Joint Genome Institute"/>
            <person name="Lucas S."/>
            <person name="Han J."/>
            <person name="Lapidus A."/>
            <person name="Cheng J.-F."/>
            <person name="Goodwin L."/>
            <person name="Pitluck S."/>
            <person name="Peters L."/>
            <person name="Ovchinnikova G."/>
            <person name="Zhang X."/>
            <person name="Detter J.C."/>
            <person name="Han C."/>
            <person name="Tapia R."/>
            <person name="Land M."/>
            <person name="Hauser L."/>
            <person name="Kyrpides N."/>
            <person name="Ivanova N."/>
            <person name="Pagani I."/>
            <person name="Vogl K."/>
            <person name="Liu Z."/>
            <person name="Overmann J."/>
            <person name="Frigaard N.-U."/>
            <person name="Bryant D."/>
            <person name="Woyke T."/>
        </authorList>
    </citation>
    <scope>NUCLEOTIDE SEQUENCE [LARGE SCALE GENOMIC DNA]</scope>
    <source>
        <strain evidence="1 2">970</strain>
    </source>
</reference>
<evidence type="ECO:0000313" key="2">
    <source>
        <dbReference type="Proteomes" id="UP000002964"/>
    </source>
</evidence>
<accession>H8Z0C4</accession>
<gene>
    <name evidence="1" type="ORF">Thi970DRAFT_02585</name>
</gene>
<evidence type="ECO:0000313" key="1">
    <source>
        <dbReference type="EMBL" id="EIC22332.1"/>
    </source>
</evidence>
<name>H8Z0C4_9GAMM</name>
<dbReference type="EMBL" id="JH603169">
    <property type="protein sequence ID" value="EIC22332.1"/>
    <property type="molecule type" value="Genomic_DNA"/>
</dbReference>
<organism evidence="1 2">
    <name type="scientific">Thiorhodovibrio frisius</name>
    <dbReference type="NCBI Taxonomy" id="631362"/>
    <lineage>
        <taxon>Bacteria</taxon>
        <taxon>Pseudomonadati</taxon>
        <taxon>Pseudomonadota</taxon>
        <taxon>Gammaproteobacteria</taxon>
        <taxon>Chromatiales</taxon>
        <taxon>Chromatiaceae</taxon>
        <taxon>Thiorhodovibrio</taxon>
    </lineage>
</organism>
<protein>
    <submittedName>
        <fullName evidence="1">Uncharacterized protein</fullName>
    </submittedName>
</protein>
<dbReference type="HOGENOM" id="CLU_086680_0_0_6"/>
<dbReference type="Proteomes" id="UP000002964">
    <property type="component" value="Unassembled WGS sequence"/>
</dbReference>
<sequence>MDSDAPTPSDKDPLRQWHRAFGIALMDVFAEAPWVVELELEMALKSQLLDVAIIESAGQETPRQEPPELPDGLENLRAHNLLTYKSHHEALTAWVLDELTGHYVNYRKQRVANDGKRHPPDAFGLYAVAARYPEQLTHAHPLQPTNWDGVYDLPWGGHVVRVIVLNRIEPHPRNAAWELFASEQDRMRQGLAHYRARHTHAEDEGYWELLEHLYRLYRREEPDMAYTMKQFLRETHEMVIDEAIRSDPEAILKRFDPEDRLRGLDPEDRLRGLEPATIEAWLAKLRRDH</sequence>
<dbReference type="AlphaFoldDB" id="H8Z0C4"/>